<reference evidence="1" key="1">
    <citation type="journal article" date="2020" name="Nature">
        <title>Giant virus diversity and host interactions through global metagenomics.</title>
        <authorList>
            <person name="Schulz F."/>
            <person name="Roux S."/>
            <person name="Paez-Espino D."/>
            <person name="Jungbluth S."/>
            <person name="Walsh D.A."/>
            <person name="Denef V.J."/>
            <person name="McMahon K.D."/>
            <person name="Konstantinidis K.T."/>
            <person name="Eloe-Fadrosh E.A."/>
            <person name="Kyrpides N.C."/>
            <person name="Woyke T."/>
        </authorList>
    </citation>
    <scope>NUCLEOTIDE SEQUENCE</scope>
    <source>
        <strain evidence="1">GVMAG-S-1101171-110</strain>
    </source>
</reference>
<dbReference type="EMBL" id="MN740800">
    <property type="protein sequence ID" value="QHU12478.1"/>
    <property type="molecule type" value="Genomic_DNA"/>
</dbReference>
<sequence length="60" mass="7160">MVFFCFRNRPVIQLLLEDVYDNIQNLLNPVSRKVYRADIIVDTSPKTYNLRARKAVNYRV</sequence>
<protein>
    <submittedName>
        <fullName evidence="1">Uncharacterized protein</fullName>
    </submittedName>
</protein>
<organism evidence="1">
    <name type="scientific">viral metagenome</name>
    <dbReference type="NCBI Taxonomy" id="1070528"/>
    <lineage>
        <taxon>unclassified sequences</taxon>
        <taxon>metagenomes</taxon>
        <taxon>organismal metagenomes</taxon>
    </lineage>
</organism>
<evidence type="ECO:0000313" key="1">
    <source>
        <dbReference type="EMBL" id="QHU12478.1"/>
    </source>
</evidence>
<proteinExistence type="predicted"/>
<accession>A0A6C0K881</accession>
<dbReference type="AlphaFoldDB" id="A0A6C0K881"/>
<name>A0A6C0K881_9ZZZZ</name>